<comment type="caution">
    <text evidence="1">The sequence shown here is derived from an EMBL/GenBank/DDBJ whole genome shotgun (WGS) entry which is preliminary data.</text>
</comment>
<reference evidence="1 2" key="1">
    <citation type="journal article" date="2020" name="ISME J.">
        <title>Comparative genomics reveals insights into cyanobacterial evolution and habitat adaptation.</title>
        <authorList>
            <person name="Chen M.Y."/>
            <person name="Teng W.K."/>
            <person name="Zhao L."/>
            <person name="Hu C.X."/>
            <person name="Zhou Y.K."/>
            <person name="Han B.P."/>
            <person name="Song L.R."/>
            <person name="Shu W.S."/>
        </authorList>
    </citation>
    <scope>NUCLEOTIDE SEQUENCE [LARGE SCALE GENOMIC DNA]</scope>
    <source>
        <strain evidence="1 2">FACHB-196</strain>
    </source>
</reference>
<name>A0ABR8FCZ7_9NOST</name>
<evidence type="ECO:0008006" key="3">
    <source>
        <dbReference type="Google" id="ProtNLM"/>
    </source>
</evidence>
<dbReference type="EMBL" id="JACJST010000004">
    <property type="protein sequence ID" value="MBD2567546.1"/>
    <property type="molecule type" value="Genomic_DNA"/>
</dbReference>
<dbReference type="RefSeq" id="WP_190712579.1">
    <property type="nucleotide sequence ID" value="NZ_JACJST010000004.1"/>
</dbReference>
<organism evidence="1 2">
    <name type="scientific">Anabaena lutea FACHB-196</name>
    <dbReference type="NCBI Taxonomy" id="2692881"/>
    <lineage>
        <taxon>Bacteria</taxon>
        <taxon>Bacillati</taxon>
        <taxon>Cyanobacteriota</taxon>
        <taxon>Cyanophyceae</taxon>
        <taxon>Nostocales</taxon>
        <taxon>Nostocaceae</taxon>
        <taxon>Anabaena</taxon>
    </lineage>
</organism>
<keyword evidence="2" id="KW-1185">Reference proteome</keyword>
<proteinExistence type="predicted"/>
<sequence>MNSELIDSFFKYIVEIAAHLSQYNESKPNQMFLDHLVYINKYDNMTYTFINSLVTNDRYKPIIHVFLDSLIYLHSDTSIAEEELLKNDSQFNRRTYIRCFFSEVEGILFTLQKMTVELLEQDSGVGEQTILINKNFMKSKYGRKADKTSISYYEILPQQFLALQEADYKVEETGEVILSPKFISPKNKVAFVEKMLNTVFGTNLNIKSISGWEDFTNSIEIRNDITHPKNLHCFQIDDDELKKINNARLWFDKFITQTLKEIIIAINTF</sequence>
<evidence type="ECO:0000313" key="2">
    <source>
        <dbReference type="Proteomes" id="UP000640531"/>
    </source>
</evidence>
<accession>A0ABR8FCZ7</accession>
<protein>
    <recommendedName>
        <fullName evidence="3">RiboL-PSP-HEPN domain-containing protein</fullName>
    </recommendedName>
</protein>
<dbReference type="Proteomes" id="UP000640531">
    <property type="component" value="Unassembled WGS sequence"/>
</dbReference>
<evidence type="ECO:0000313" key="1">
    <source>
        <dbReference type="EMBL" id="MBD2567546.1"/>
    </source>
</evidence>
<gene>
    <name evidence="1" type="ORF">H6G59_06435</name>
</gene>